<keyword evidence="2" id="KW-1003">Cell membrane</keyword>
<feature type="domain" description="Cytochrome b561 bacterial/Ni-hydrogenase" evidence="7">
    <location>
        <begin position="31"/>
        <end position="153"/>
    </location>
</feature>
<proteinExistence type="predicted"/>
<dbReference type="SUPFAM" id="SSF81342">
    <property type="entry name" value="Transmembrane di-heme cytochromes"/>
    <property type="match status" value="1"/>
</dbReference>
<dbReference type="Pfam" id="PF01292">
    <property type="entry name" value="Ni_hydr_CYTB"/>
    <property type="match status" value="1"/>
</dbReference>
<evidence type="ECO:0000256" key="6">
    <source>
        <dbReference type="SAM" id="Phobius"/>
    </source>
</evidence>
<sequence>MEKEHVAGIIGAFLNENGQQLPQDQLIVLAKQIREPMWQWHVYLGYVLVGLFAVRFALPFWGEMQIQNPFSKGLNAKQKFQRWVYIVFYCGVVISLTTGLLIKFGFKDWKNSLEEIHELSIYYLLVYIVLHLSGVIIAEFTSHKGIISKIVSGDKKTH</sequence>
<dbReference type="EMBL" id="BAAAGG010000005">
    <property type="protein sequence ID" value="GAA0756656.1"/>
    <property type="molecule type" value="Genomic_DNA"/>
</dbReference>
<feature type="transmembrane region" description="Helical" evidence="6">
    <location>
        <begin position="43"/>
        <end position="62"/>
    </location>
</feature>
<keyword evidence="4 6" id="KW-1133">Transmembrane helix</keyword>
<dbReference type="Proteomes" id="UP001500185">
    <property type="component" value="Unassembled WGS sequence"/>
</dbReference>
<evidence type="ECO:0000313" key="8">
    <source>
        <dbReference type="EMBL" id="GAA0756656.1"/>
    </source>
</evidence>
<name>A0ABP3VIX1_9FLAO</name>
<organism evidence="8 9">
    <name type="scientific">Psychroflexus lacisalsi</name>
    <dbReference type="NCBI Taxonomy" id="503928"/>
    <lineage>
        <taxon>Bacteria</taxon>
        <taxon>Pseudomonadati</taxon>
        <taxon>Bacteroidota</taxon>
        <taxon>Flavobacteriia</taxon>
        <taxon>Flavobacteriales</taxon>
        <taxon>Flavobacteriaceae</taxon>
        <taxon>Psychroflexus</taxon>
    </lineage>
</organism>
<feature type="transmembrane region" description="Helical" evidence="6">
    <location>
        <begin position="122"/>
        <end position="140"/>
    </location>
</feature>
<keyword evidence="5 6" id="KW-0472">Membrane</keyword>
<gene>
    <name evidence="8" type="ORF">GCM10009433_12200</name>
</gene>
<reference evidence="9" key="1">
    <citation type="journal article" date="2019" name="Int. J. Syst. Evol. Microbiol.">
        <title>The Global Catalogue of Microorganisms (GCM) 10K type strain sequencing project: providing services to taxonomists for standard genome sequencing and annotation.</title>
        <authorList>
            <consortium name="The Broad Institute Genomics Platform"/>
            <consortium name="The Broad Institute Genome Sequencing Center for Infectious Disease"/>
            <person name="Wu L."/>
            <person name="Ma J."/>
        </authorList>
    </citation>
    <scope>NUCLEOTIDE SEQUENCE [LARGE SCALE GENOMIC DNA]</scope>
    <source>
        <strain evidence="9">JCM 16231</strain>
    </source>
</reference>
<dbReference type="InterPro" id="IPR011577">
    <property type="entry name" value="Cyt_b561_bac/Ni-Hgenase"/>
</dbReference>
<evidence type="ECO:0000256" key="4">
    <source>
        <dbReference type="ARBA" id="ARBA00022989"/>
    </source>
</evidence>
<evidence type="ECO:0000256" key="2">
    <source>
        <dbReference type="ARBA" id="ARBA00022475"/>
    </source>
</evidence>
<feature type="transmembrane region" description="Helical" evidence="6">
    <location>
        <begin position="83"/>
        <end position="102"/>
    </location>
</feature>
<protein>
    <recommendedName>
        <fullName evidence="7">Cytochrome b561 bacterial/Ni-hydrogenase domain-containing protein</fullName>
    </recommendedName>
</protein>
<evidence type="ECO:0000256" key="1">
    <source>
        <dbReference type="ARBA" id="ARBA00004651"/>
    </source>
</evidence>
<accession>A0ABP3VIX1</accession>
<comment type="caution">
    <text evidence="8">The sequence shown here is derived from an EMBL/GenBank/DDBJ whole genome shotgun (WGS) entry which is preliminary data.</text>
</comment>
<comment type="subcellular location">
    <subcellularLocation>
        <location evidence="1">Cell membrane</location>
        <topology evidence="1">Multi-pass membrane protein</topology>
    </subcellularLocation>
</comment>
<keyword evidence="9" id="KW-1185">Reference proteome</keyword>
<keyword evidence="3 6" id="KW-0812">Transmembrane</keyword>
<dbReference type="InterPro" id="IPR016174">
    <property type="entry name" value="Di-haem_cyt_TM"/>
</dbReference>
<evidence type="ECO:0000256" key="5">
    <source>
        <dbReference type="ARBA" id="ARBA00023136"/>
    </source>
</evidence>
<evidence type="ECO:0000313" key="9">
    <source>
        <dbReference type="Proteomes" id="UP001500185"/>
    </source>
</evidence>
<dbReference type="Gene3D" id="1.20.950.20">
    <property type="entry name" value="Transmembrane di-heme cytochromes, Chain C"/>
    <property type="match status" value="1"/>
</dbReference>
<evidence type="ECO:0000256" key="3">
    <source>
        <dbReference type="ARBA" id="ARBA00022692"/>
    </source>
</evidence>
<evidence type="ECO:0000259" key="7">
    <source>
        <dbReference type="Pfam" id="PF01292"/>
    </source>
</evidence>